<evidence type="ECO:0000256" key="2">
    <source>
        <dbReference type="ARBA" id="ARBA00008643"/>
    </source>
</evidence>
<feature type="compositionally biased region" description="Polar residues" evidence="10">
    <location>
        <begin position="1"/>
        <end position="20"/>
    </location>
</feature>
<dbReference type="Pfam" id="PF05859">
    <property type="entry name" value="Mis12"/>
    <property type="match status" value="1"/>
</dbReference>
<dbReference type="OrthoDB" id="1884855at2759"/>
<evidence type="ECO:0000256" key="10">
    <source>
        <dbReference type="SAM" id="MobiDB-lite"/>
    </source>
</evidence>
<feature type="compositionally biased region" description="Polar residues" evidence="10">
    <location>
        <begin position="192"/>
        <end position="203"/>
    </location>
</feature>
<evidence type="ECO:0000256" key="5">
    <source>
        <dbReference type="ARBA" id="ARBA00022776"/>
    </source>
</evidence>
<dbReference type="PANTHER" id="PTHR14527:SF2">
    <property type="entry name" value="PROTEIN MIS12 HOMOLOG"/>
    <property type="match status" value="1"/>
</dbReference>
<keyword evidence="8" id="KW-0131">Cell cycle</keyword>
<feature type="region of interest" description="Disordered" evidence="10">
    <location>
        <begin position="1"/>
        <end position="78"/>
    </location>
</feature>
<dbReference type="GO" id="GO:0000070">
    <property type="term" value="P:mitotic sister chromatid segregation"/>
    <property type="evidence" value="ECO:0007669"/>
    <property type="project" value="TreeGrafter"/>
</dbReference>
<keyword evidence="6" id="KW-0995">Kinetochore</keyword>
<proteinExistence type="inferred from homology"/>
<sequence>MESNENEANAFISNSPQLQQEPTAFLTPRTTTTATTENINTSNDPPPYFTPISSSKTKAFSSTTGGNGEIQSPRKSPMYRIEYPPSTLTRQLIIEHFGYLPISFIDEIINAANEAIYRATDALTKFVEAEQGAGESTNESIHQIETLLEHNVDKNFDKFELYVLRNFFNIPKGLEQYFLLPHHASFEDIKQISSPHKPSSQQGNAHNNSNDNKNDEGNMDIEPSPSDLPDYDKQLETLRHKLLTQRLLKKQLKKHSEWITKRNNILINIRKQMEPIMQTLNSTITPSSSPPSLGNNREDDYSNVSSSSHDLVNKLSQLRTQIDKAIELETTIKSKSQQQKLVNALTNPTSRQLYLQRISSLAIERLEQQQQSQPESPPS</sequence>
<evidence type="ECO:0000256" key="1">
    <source>
        <dbReference type="ARBA" id="ARBA00004629"/>
    </source>
</evidence>
<evidence type="ECO:0000256" key="7">
    <source>
        <dbReference type="ARBA" id="ARBA00023054"/>
    </source>
</evidence>
<evidence type="ECO:0000256" key="9">
    <source>
        <dbReference type="ARBA" id="ARBA00023328"/>
    </source>
</evidence>
<comment type="caution">
    <text evidence="11">The sequence shown here is derived from an EMBL/GenBank/DDBJ whole genome shotgun (WGS) entry which is preliminary data.</text>
</comment>
<dbReference type="EMBL" id="JANBPU010000262">
    <property type="protein sequence ID" value="KAJ1913444.1"/>
    <property type="molecule type" value="Genomic_DNA"/>
</dbReference>
<reference evidence="11" key="1">
    <citation type="submission" date="2022-07" db="EMBL/GenBank/DDBJ databases">
        <title>Phylogenomic reconstructions and comparative analyses of Kickxellomycotina fungi.</title>
        <authorList>
            <person name="Reynolds N.K."/>
            <person name="Stajich J.E."/>
            <person name="Barry K."/>
            <person name="Grigoriev I.V."/>
            <person name="Crous P."/>
            <person name="Smith M.E."/>
        </authorList>
    </citation>
    <scope>NUCLEOTIDE SEQUENCE</scope>
    <source>
        <strain evidence="11">NBRC 100468</strain>
    </source>
</reference>
<feature type="region of interest" description="Disordered" evidence="10">
    <location>
        <begin position="281"/>
        <end position="307"/>
    </location>
</feature>
<dbReference type="GO" id="GO:0005634">
    <property type="term" value="C:nucleus"/>
    <property type="evidence" value="ECO:0007669"/>
    <property type="project" value="InterPro"/>
</dbReference>
<dbReference type="GO" id="GO:0051382">
    <property type="term" value="P:kinetochore assembly"/>
    <property type="evidence" value="ECO:0007669"/>
    <property type="project" value="TreeGrafter"/>
</dbReference>
<organism evidence="11 12">
    <name type="scientific">Mycoemilia scoparia</name>
    <dbReference type="NCBI Taxonomy" id="417184"/>
    <lineage>
        <taxon>Eukaryota</taxon>
        <taxon>Fungi</taxon>
        <taxon>Fungi incertae sedis</taxon>
        <taxon>Zoopagomycota</taxon>
        <taxon>Kickxellomycotina</taxon>
        <taxon>Kickxellomycetes</taxon>
        <taxon>Kickxellales</taxon>
        <taxon>Kickxellaceae</taxon>
        <taxon>Mycoemilia</taxon>
    </lineage>
</organism>
<accession>A0A9W8DPZ6</accession>
<feature type="compositionally biased region" description="Low complexity" evidence="10">
    <location>
        <begin position="53"/>
        <end position="64"/>
    </location>
</feature>
<evidence type="ECO:0000256" key="6">
    <source>
        <dbReference type="ARBA" id="ARBA00022838"/>
    </source>
</evidence>
<gene>
    <name evidence="11" type="ORF">H4219_005219</name>
</gene>
<dbReference type="AlphaFoldDB" id="A0A9W8DPZ6"/>
<protein>
    <submittedName>
        <fullName evidence="11">Uncharacterized protein</fullName>
    </submittedName>
</protein>
<comment type="similarity">
    <text evidence="2">Belongs to the mis12 family.</text>
</comment>
<evidence type="ECO:0000256" key="3">
    <source>
        <dbReference type="ARBA" id="ARBA00022454"/>
    </source>
</evidence>
<evidence type="ECO:0000256" key="4">
    <source>
        <dbReference type="ARBA" id="ARBA00022618"/>
    </source>
</evidence>
<keyword evidence="5" id="KW-0498">Mitosis</keyword>
<keyword evidence="7" id="KW-0175">Coiled coil</keyword>
<feature type="compositionally biased region" description="Low complexity" evidence="10">
    <location>
        <begin position="21"/>
        <end position="41"/>
    </location>
</feature>
<dbReference type="Proteomes" id="UP001150538">
    <property type="component" value="Unassembled WGS sequence"/>
</dbReference>
<dbReference type="InterPro" id="IPR008685">
    <property type="entry name" value="Centromere_Mis12"/>
</dbReference>
<keyword evidence="3" id="KW-0158">Chromosome</keyword>
<evidence type="ECO:0000313" key="12">
    <source>
        <dbReference type="Proteomes" id="UP001150538"/>
    </source>
</evidence>
<evidence type="ECO:0000256" key="8">
    <source>
        <dbReference type="ARBA" id="ARBA00023306"/>
    </source>
</evidence>
<dbReference type="GO" id="GO:0051301">
    <property type="term" value="P:cell division"/>
    <property type="evidence" value="ECO:0007669"/>
    <property type="project" value="UniProtKB-KW"/>
</dbReference>
<keyword evidence="12" id="KW-1185">Reference proteome</keyword>
<dbReference type="PANTHER" id="PTHR14527">
    <property type="entry name" value="PROTEIN MIS12 HOMOLOG"/>
    <property type="match status" value="1"/>
</dbReference>
<name>A0A9W8DPZ6_9FUNG</name>
<keyword evidence="9" id="KW-0137">Centromere</keyword>
<comment type="subcellular location">
    <subcellularLocation>
        <location evidence="1">Chromosome</location>
        <location evidence="1">Centromere</location>
        <location evidence="1">Kinetochore</location>
    </subcellularLocation>
</comment>
<dbReference type="GO" id="GO:0000444">
    <property type="term" value="C:MIS12/MIND type complex"/>
    <property type="evidence" value="ECO:0007669"/>
    <property type="project" value="TreeGrafter"/>
</dbReference>
<keyword evidence="4" id="KW-0132">Cell division</keyword>
<feature type="region of interest" description="Disordered" evidence="10">
    <location>
        <begin position="192"/>
        <end position="231"/>
    </location>
</feature>
<evidence type="ECO:0000313" key="11">
    <source>
        <dbReference type="EMBL" id="KAJ1913444.1"/>
    </source>
</evidence>